<name>A0A5B7HBK7_PORTR</name>
<keyword evidence="3" id="KW-1185">Reference proteome</keyword>
<keyword evidence="1" id="KW-1133">Transmembrane helix</keyword>
<dbReference type="EMBL" id="VSRR010025079">
    <property type="protein sequence ID" value="MPC66657.1"/>
    <property type="molecule type" value="Genomic_DNA"/>
</dbReference>
<dbReference type="AlphaFoldDB" id="A0A5B7HBK7"/>
<keyword evidence="1" id="KW-0812">Transmembrane</keyword>
<proteinExistence type="predicted"/>
<evidence type="ECO:0000313" key="3">
    <source>
        <dbReference type="Proteomes" id="UP000324222"/>
    </source>
</evidence>
<organism evidence="2 3">
    <name type="scientific">Portunus trituberculatus</name>
    <name type="common">Swimming crab</name>
    <name type="synonym">Neptunus trituberculatus</name>
    <dbReference type="NCBI Taxonomy" id="210409"/>
    <lineage>
        <taxon>Eukaryota</taxon>
        <taxon>Metazoa</taxon>
        <taxon>Ecdysozoa</taxon>
        <taxon>Arthropoda</taxon>
        <taxon>Crustacea</taxon>
        <taxon>Multicrustacea</taxon>
        <taxon>Malacostraca</taxon>
        <taxon>Eumalacostraca</taxon>
        <taxon>Eucarida</taxon>
        <taxon>Decapoda</taxon>
        <taxon>Pleocyemata</taxon>
        <taxon>Brachyura</taxon>
        <taxon>Eubrachyura</taxon>
        <taxon>Portunoidea</taxon>
        <taxon>Portunidae</taxon>
        <taxon>Portuninae</taxon>
        <taxon>Portunus</taxon>
    </lineage>
</organism>
<sequence length="94" mass="10254">MYKMTFASHTEDGAVASWPILGSLPLGLKRRRVGERRTGIGFEKEGEQRSETEAVEEWRSGSREAQRYVVVVVQVWCPCGAAAAAAAAAARMRG</sequence>
<gene>
    <name evidence="2" type="ORF">E2C01_060807</name>
</gene>
<comment type="caution">
    <text evidence="2">The sequence shown here is derived from an EMBL/GenBank/DDBJ whole genome shotgun (WGS) entry which is preliminary data.</text>
</comment>
<evidence type="ECO:0000313" key="2">
    <source>
        <dbReference type="EMBL" id="MPC66657.1"/>
    </source>
</evidence>
<accession>A0A5B7HBK7</accession>
<reference evidence="2 3" key="1">
    <citation type="submission" date="2019-05" db="EMBL/GenBank/DDBJ databases">
        <title>Another draft genome of Portunus trituberculatus and its Hox gene families provides insights of decapod evolution.</title>
        <authorList>
            <person name="Jeong J.-H."/>
            <person name="Song I."/>
            <person name="Kim S."/>
            <person name="Choi T."/>
            <person name="Kim D."/>
            <person name="Ryu S."/>
            <person name="Kim W."/>
        </authorList>
    </citation>
    <scope>NUCLEOTIDE SEQUENCE [LARGE SCALE GENOMIC DNA]</scope>
    <source>
        <tissue evidence="2">Muscle</tissue>
    </source>
</reference>
<feature type="transmembrane region" description="Helical" evidence="1">
    <location>
        <begin position="68"/>
        <end position="90"/>
    </location>
</feature>
<keyword evidence="1" id="KW-0472">Membrane</keyword>
<evidence type="ECO:0000256" key="1">
    <source>
        <dbReference type="SAM" id="Phobius"/>
    </source>
</evidence>
<protein>
    <submittedName>
        <fullName evidence="2">Uncharacterized protein</fullName>
    </submittedName>
</protein>
<dbReference type="Proteomes" id="UP000324222">
    <property type="component" value="Unassembled WGS sequence"/>
</dbReference>